<proteinExistence type="predicted"/>
<dbReference type="CDD" id="cd01650">
    <property type="entry name" value="RT_nLTR_like"/>
    <property type="match status" value="1"/>
</dbReference>
<dbReference type="AlphaFoldDB" id="A0A2N9G0C4"/>
<evidence type="ECO:0000259" key="2">
    <source>
        <dbReference type="Pfam" id="PF13966"/>
    </source>
</evidence>
<organism evidence="3">
    <name type="scientific">Fagus sylvatica</name>
    <name type="common">Beechnut</name>
    <dbReference type="NCBI Taxonomy" id="28930"/>
    <lineage>
        <taxon>Eukaryota</taxon>
        <taxon>Viridiplantae</taxon>
        <taxon>Streptophyta</taxon>
        <taxon>Embryophyta</taxon>
        <taxon>Tracheophyta</taxon>
        <taxon>Spermatophyta</taxon>
        <taxon>Magnoliopsida</taxon>
        <taxon>eudicotyledons</taxon>
        <taxon>Gunneridae</taxon>
        <taxon>Pentapetalae</taxon>
        <taxon>rosids</taxon>
        <taxon>fabids</taxon>
        <taxon>Fagales</taxon>
        <taxon>Fagaceae</taxon>
        <taxon>Fagus</taxon>
    </lineage>
</organism>
<reference evidence="3" key="1">
    <citation type="submission" date="2018-02" db="EMBL/GenBank/DDBJ databases">
        <authorList>
            <person name="Cohen D.B."/>
            <person name="Kent A.D."/>
        </authorList>
    </citation>
    <scope>NUCLEOTIDE SEQUENCE</scope>
</reference>
<sequence length="705" mass="80612">MPRKIKSLRSQLQLLEEQCQRDVVDQLTVSTRNKTRTDLNLLLQQEELYRRQCSRVSWLKDGDRNTKFFHASASRRQPINSISRLKDDTGAWVENESSLDTLAQQYFFTLFTSSQPGSITQVIQHVNRVVSQDMNDYLLQDFTVEDVHNALMQMFPTKATGLDGMTAQFFQRYWHIVGTDVSTTCLNCVRTDNILKSINYTHITLVPKVDNPKSLSQYRPISLCNVIYKIVSKMLTNMLKWVLPRIIFESQSAFVPGRHITDNVLIAFEMLHYMKTKRRGLSTHMVAKLDMSKTYDKVEWPYLRAIMLQLGFNQTWVNLIMACVSSVSYSVLMNGYPSGLVSPTRGIRQGDPLSPYLFLICAEGLSSLLWKAKQDRHLHGLVISRGFRDLQFFNQALLAKQGWRILTSLDTLLHKVLKCKYFPNCSFMEATIPSHSSYTWWSIAQSRDIIRHDSRWCIGDGTRVKIWQDIWIRGTTSGLVIMAPSHLPPDANVATLIDHDSHYWKDNLIDFLFMPSEAALIKSIPLPSSASNDLLIWRKTTMGQLMAKLAYHFLWEEQANLPSIPSSSSSTRLRLFWKSLWAVHVPNKIKTFVWRVCSNILPTLMNLWKKEIVATVSCYLCGDEAEIDVMDSALTNLPSPDIEMVVTLAWLIWKTRNELCVESTEFLLGGGLPLHSCGMFQPVSAIPTEKRGQMCYGSGLGSSRH</sequence>
<name>A0A2N9G0C4_FAGSY</name>
<dbReference type="EMBL" id="OIVN01001322">
    <property type="protein sequence ID" value="SPC92601.1"/>
    <property type="molecule type" value="Genomic_DNA"/>
</dbReference>
<dbReference type="PANTHER" id="PTHR46890:SF48">
    <property type="entry name" value="RNA-DIRECTED DNA POLYMERASE"/>
    <property type="match status" value="1"/>
</dbReference>
<feature type="domain" description="Reverse transcriptase zinc-binding" evidence="2">
    <location>
        <begin position="575"/>
        <end position="626"/>
    </location>
</feature>
<accession>A0A2N9G0C4</accession>
<dbReference type="InterPro" id="IPR000477">
    <property type="entry name" value="RT_dom"/>
</dbReference>
<evidence type="ECO:0000259" key="1">
    <source>
        <dbReference type="Pfam" id="PF00078"/>
    </source>
</evidence>
<dbReference type="Pfam" id="PF13966">
    <property type="entry name" value="zf-RVT"/>
    <property type="match status" value="1"/>
</dbReference>
<protein>
    <recommendedName>
        <fullName evidence="4">Reverse transcriptase domain-containing protein</fullName>
    </recommendedName>
</protein>
<gene>
    <name evidence="3" type="ORF">FSB_LOCUS20483</name>
</gene>
<dbReference type="InterPro" id="IPR043502">
    <property type="entry name" value="DNA/RNA_pol_sf"/>
</dbReference>
<evidence type="ECO:0000313" key="3">
    <source>
        <dbReference type="EMBL" id="SPC92601.1"/>
    </source>
</evidence>
<dbReference type="SUPFAM" id="SSF56672">
    <property type="entry name" value="DNA/RNA polymerases"/>
    <property type="match status" value="1"/>
</dbReference>
<feature type="domain" description="Reverse transcriptase" evidence="1">
    <location>
        <begin position="210"/>
        <end position="371"/>
    </location>
</feature>
<evidence type="ECO:0008006" key="4">
    <source>
        <dbReference type="Google" id="ProtNLM"/>
    </source>
</evidence>
<dbReference type="Pfam" id="PF00078">
    <property type="entry name" value="RVT_1"/>
    <property type="match status" value="1"/>
</dbReference>
<dbReference type="PANTHER" id="PTHR46890">
    <property type="entry name" value="NON-LTR RETROLELEMENT REVERSE TRANSCRIPTASE-LIKE PROTEIN-RELATED"/>
    <property type="match status" value="1"/>
</dbReference>
<dbReference type="InterPro" id="IPR052343">
    <property type="entry name" value="Retrotransposon-Effector_Assoc"/>
</dbReference>
<dbReference type="InterPro" id="IPR026960">
    <property type="entry name" value="RVT-Znf"/>
</dbReference>